<accession>A0A829YB03</accession>
<feature type="region of interest" description="Disordered" evidence="1">
    <location>
        <begin position="182"/>
        <end position="203"/>
    </location>
</feature>
<dbReference type="AlphaFoldDB" id="A0A829YB03"/>
<reference evidence="4" key="1">
    <citation type="submission" date="2020-01" db="EMBL/GenBank/DDBJ databases">
        <title>'Steroidobacter agaridevorans' sp. nov., agar-degrading bacteria isolated from rhizosphere soils.</title>
        <authorList>
            <person name="Ikenaga M."/>
            <person name="Kataoka M."/>
            <person name="Murouchi A."/>
            <person name="Katsuragi S."/>
            <person name="Sakai M."/>
        </authorList>
    </citation>
    <scope>NUCLEOTIDE SEQUENCE [LARGE SCALE GENOMIC DNA]</scope>
    <source>
        <strain evidence="4">YU21-B</strain>
    </source>
</reference>
<dbReference type="Proteomes" id="UP000445000">
    <property type="component" value="Unassembled WGS sequence"/>
</dbReference>
<evidence type="ECO:0000313" key="3">
    <source>
        <dbReference type="EMBL" id="GFE80544.1"/>
    </source>
</evidence>
<proteinExistence type="predicted"/>
<keyword evidence="2" id="KW-0472">Membrane</keyword>
<feature type="region of interest" description="Disordered" evidence="1">
    <location>
        <begin position="36"/>
        <end position="64"/>
    </location>
</feature>
<gene>
    <name evidence="3" type="ORF">GCM10011487_25440</name>
</gene>
<keyword evidence="2" id="KW-1133">Transmembrane helix</keyword>
<evidence type="ECO:0000256" key="1">
    <source>
        <dbReference type="SAM" id="MobiDB-lite"/>
    </source>
</evidence>
<dbReference type="EMBL" id="BLJN01000002">
    <property type="protein sequence ID" value="GFE80544.1"/>
    <property type="molecule type" value="Genomic_DNA"/>
</dbReference>
<feature type="compositionally biased region" description="Basic and acidic residues" evidence="1">
    <location>
        <begin position="36"/>
        <end position="45"/>
    </location>
</feature>
<evidence type="ECO:0000313" key="4">
    <source>
        <dbReference type="Proteomes" id="UP000445000"/>
    </source>
</evidence>
<dbReference type="RefSeq" id="WP_161812213.1">
    <property type="nucleotide sequence ID" value="NZ_BLJN01000002.1"/>
</dbReference>
<sequence>MANDQRLRRFVVFVLVAGAHVMLLMVPFEPERLKYEGHGRDDKRTQLFFPRPPDERRSLRGLRPPAEPEIRTSIVIDAPSAISAAPIAEDPAPGTGPSINWSEEAHRAAAAAAARAPIPDRSKCDSTGLGDPALPNCKPPPEFKWAPPRAGFSNGLPYMTVGERCVIGLGFFGCGIGKKPPARGDLFEGMDDPEREPSSVPEP</sequence>
<feature type="transmembrane region" description="Helical" evidence="2">
    <location>
        <begin position="7"/>
        <end position="28"/>
    </location>
</feature>
<protein>
    <submittedName>
        <fullName evidence="3">Uncharacterized protein</fullName>
    </submittedName>
</protein>
<keyword evidence="4" id="KW-1185">Reference proteome</keyword>
<organism evidence="3 4">
    <name type="scientific">Steroidobacter agaridevorans</name>
    <dbReference type="NCBI Taxonomy" id="2695856"/>
    <lineage>
        <taxon>Bacteria</taxon>
        <taxon>Pseudomonadati</taxon>
        <taxon>Pseudomonadota</taxon>
        <taxon>Gammaproteobacteria</taxon>
        <taxon>Steroidobacterales</taxon>
        <taxon>Steroidobacteraceae</taxon>
        <taxon>Steroidobacter</taxon>
    </lineage>
</organism>
<comment type="caution">
    <text evidence="3">The sequence shown here is derived from an EMBL/GenBank/DDBJ whole genome shotgun (WGS) entry which is preliminary data.</text>
</comment>
<evidence type="ECO:0000256" key="2">
    <source>
        <dbReference type="SAM" id="Phobius"/>
    </source>
</evidence>
<keyword evidence="2" id="KW-0812">Transmembrane</keyword>
<name>A0A829YB03_9GAMM</name>